<dbReference type="SUPFAM" id="SSF56601">
    <property type="entry name" value="beta-lactamase/transpeptidase-like"/>
    <property type="match status" value="1"/>
</dbReference>
<evidence type="ECO:0000259" key="2">
    <source>
        <dbReference type="Pfam" id="PF00144"/>
    </source>
</evidence>
<gene>
    <name evidence="3" type="ORF">UFOPK2925_01405</name>
</gene>
<accession>A0A6J6X3W9</accession>
<feature type="domain" description="Beta-lactamase-related" evidence="2">
    <location>
        <begin position="53"/>
        <end position="326"/>
    </location>
</feature>
<dbReference type="Gene3D" id="3.40.710.10">
    <property type="entry name" value="DD-peptidase/beta-lactamase superfamily"/>
    <property type="match status" value="1"/>
</dbReference>
<dbReference type="Pfam" id="PF00144">
    <property type="entry name" value="Beta-lactamase"/>
    <property type="match status" value="1"/>
</dbReference>
<dbReference type="AlphaFoldDB" id="A0A6J6X3W9"/>
<sequence length="355" mass="38527">MNQAPLTPLPPQPEGTPFPGDEWPRADLPSGVEIESLMAEMFDPSSPFNETYAVVIVQGGRVVVERYANRLAALEGEGDVVTEKTPLLSWSLAKSMLHAVIGMLVSDGRLALDAPAPVDAWSMPGDPRQAITTADLLAMRDGLKWSEVYSVDAPSDVVAMLFGEGRDDVAGFAERSPAEAPPNSRYAYSSGTSNILSAIASRAIAPENRIDEFIQSRLFSAIGMSSARATIDKAGTWVASTFVYATALDFARFGLLYLRDGVWEGERILPEGWVDHARTPLSRDQENGYLYGNQWWVSEDRYGSFWANGHEGQVILVCPALDLVVVRIGRTGDAGYALLPAWREAILDAFAAADS</sequence>
<dbReference type="PANTHER" id="PTHR43283">
    <property type="entry name" value="BETA-LACTAMASE-RELATED"/>
    <property type="match status" value="1"/>
</dbReference>
<dbReference type="PANTHER" id="PTHR43283:SF7">
    <property type="entry name" value="BETA-LACTAMASE-RELATED DOMAIN-CONTAINING PROTEIN"/>
    <property type="match status" value="1"/>
</dbReference>
<dbReference type="EMBL" id="CAEZZU010000251">
    <property type="protein sequence ID" value="CAB4790393.1"/>
    <property type="molecule type" value="Genomic_DNA"/>
</dbReference>
<dbReference type="InterPro" id="IPR001466">
    <property type="entry name" value="Beta-lactam-related"/>
</dbReference>
<proteinExistence type="predicted"/>
<reference evidence="3" key="1">
    <citation type="submission" date="2020-05" db="EMBL/GenBank/DDBJ databases">
        <authorList>
            <person name="Chiriac C."/>
            <person name="Salcher M."/>
            <person name="Ghai R."/>
            <person name="Kavagutti S V."/>
        </authorList>
    </citation>
    <scope>NUCLEOTIDE SEQUENCE</scope>
</reference>
<name>A0A6J6X3W9_9ZZZZ</name>
<evidence type="ECO:0000313" key="3">
    <source>
        <dbReference type="EMBL" id="CAB4790393.1"/>
    </source>
</evidence>
<dbReference type="InterPro" id="IPR012338">
    <property type="entry name" value="Beta-lactam/transpept-like"/>
</dbReference>
<protein>
    <submittedName>
        <fullName evidence="3">Unannotated protein</fullName>
    </submittedName>
</protein>
<organism evidence="3">
    <name type="scientific">freshwater metagenome</name>
    <dbReference type="NCBI Taxonomy" id="449393"/>
    <lineage>
        <taxon>unclassified sequences</taxon>
        <taxon>metagenomes</taxon>
        <taxon>ecological metagenomes</taxon>
    </lineage>
</organism>
<feature type="compositionally biased region" description="Pro residues" evidence="1">
    <location>
        <begin position="7"/>
        <end position="16"/>
    </location>
</feature>
<feature type="region of interest" description="Disordered" evidence="1">
    <location>
        <begin position="1"/>
        <end position="26"/>
    </location>
</feature>
<dbReference type="InterPro" id="IPR050789">
    <property type="entry name" value="Diverse_Enzym_Activities"/>
</dbReference>
<evidence type="ECO:0000256" key="1">
    <source>
        <dbReference type="SAM" id="MobiDB-lite"/>
    </source>
</evidence>